<feature type="domain" description="K Homology" evidence="4">
    <location>
        <begin position="496"/>
        <end position="566"/>
    </location>
</feature>
<dbReference type="InterPro" id="IPR036612">
    <property type="entry name" value="KH_dom_type_1_sf"/>
</dbReference>
<protein>
    <recommendedName>
        <fullName evidence="4">K Homology domain-containing protein</fullName>
    </recommendedName>
</protein>
<proteinExistence type="predicted"/>
<sequence>MQHKCRAAASEDVNNATPLLLHAYTHDSVQSDSTTDDLRMKNAPEECKVVVKTEPGVEALPPSSLTVVSKISTLCLQGNGPSFETEAPAFDSVPRAFSNSNSQTYDTDSSNTMSDNDPVPFLNSQRVPLHVVSTHDNLFELQDGTKKDAGHGDDIQAQPPVALLPHPPPLSIDEAVDFLNPFSCLTSDEYDDIELHGNFKHMMHMLIPSNATAALLERRGQPIQSIGQQSNCTLFIRDRDSSPFKEDRLLCLQGTAKCISLAQRLVIAYIRAFRAKKGDPNYMELLTGDSNVPLVAVTSISKAMDVAMASKKKNEVTITNPFVWMVQREDVGKMMGRQGSVLQSIRRDTGASIRIEDEVAPGTTERRVVLSGAVKSIAAAVEKIRKRAGGRSEVTASATNGRLGRYFAIPCHSAGYLIGPQGSTIKTITERTGARLQAPSTEDLPLGSINRILHIQGTPKQTEHARRVVSAKLRDYLATSTSPQTLSTVSTGAKGDRVTIKVLLPSRICGFMLAGRGKLIREISEKSGAHTHFLAARDGDGNRVCVFAGDMSCVLRAQRLVLQFIAGDVISSKQVGSRRKRKRLQEGEEKDSNHDEVKEEYVGKGELCHNGEVYRESCFDDALRLAQLHPVRQQHARRQQIRHTRRDCVKGEEERYVYDDGMVCVEHHLRQPIHQRPVVICPCETSEDDYAVGEYNHNECGRDDRVLYVVPRPQGSTRLAIVRRQPADRHGHEHDDSCEEDADEHSSSDDDEDVLEAVIVGKQERKRRPSSSPSKKPRPSMACPGRKVQVIVTAPRSRQERPRKSSTSSGYTTGAGVVCLRDSRRRARPSSVSRSGKGCARPGTKQGGRTNDSKRRC</sequence>
<feature type="region of interest" description="Disordered" evidence="3">
    <location>
        <begin position="717"/>
        <end position="857"/>
    </location>
</feature>
<feature type="domain" description="K Homology" evidence="4">
    <location>
        <begin position="401"/>
        <end position="474"/>
    </location>
</feature>
<dbReference type="CDD" id="cd00105">
    <property type="entry name" value="KH-I"/>
    <property type="match status" value="3"/>
</dbReference>
<feature type="region of interest" description="Disordered" evidence="3">
    <location>
        <begin position="576"/>
        <end position="596"/>
    </location>
</feature>
<evidence type="ECO:0000259" key="4">
    <source>
        <dbReference type="SMART" id="SM00322"/>
    </source>
</evidence>
<evidence type="ECO:0000256" key="3">
    <source>
        <dbReference type="SAM" id="MobiDB-lite"/>
    </source>
</evidence>
<dbReference type="PROSITE" id="PS50084">
    <property type="entry name" value="KH_TYPE_1"/>
    <property type="match status" value="4"/>
</dbReference>
<dbReference type="AlphaFoldDB" id="A0AAV1UMF8"/>
<feature type="domain" description="K Homology" evidence="4">
    <location>
        <begin position="199"/>
        <end position="271"/>
    </location>
</feature>
<dbReference type="Proteomes" id="UP001162060">
    <property type="component" value="Unassembled WGS sequence"/>
</dbReference>
<dbReference type="Gene3D" id="3.30.1370.10">
    <property type="entry name" value="K Homology domain, type 1"/>
    <property type="match status" value="4"/>
</dbReference>
<evidence type="ECO:0000256" key="1">
    <source>
        <dbReference type="ARBA" id="ARBA00022737"/>
    </source>
</evidence>
<accession>A0AAV1UMF8</accession>
<feature type="compositionally biased region" description="Basic and acidic residues" evidence="3">
    <location>
        <begin position="584"/>
        <end position="596"/>
    </location>
</feature>
<keyword evidence="1" id="KW-0677">Repeat</keyword>
<dbReference type="SUPFAM" id="SSF54791">
    <property type="entry name" value="Eukaryotic type KH-domain (KH-domain type I)"/>
    <property type="match status" value="4"/>
</dbReference>
<reference evidence="5" key="1">
    <citation type="submission" date="2024-01" db="EMBL/GenBank/DDBJ databases">
        <authorList>
            <person name="Webb A."/>
        </authorList>
    </citation>
    <scope>NUCLEOTIDE SEQUENCE</scope>
    <source>
        <strain evidence="5">Pm1</strain>
    </source>
</reference>
<feature type="domain" description="K Homology" evidence="4">
    <location>
        <begin position="310"/>
        <end position="389"/>
    </location>
</feature>
<dbReference type="GO" id="GO:0003723">
    <property type="term" value="F:RNA binding"/>
    <property type="evidence" value="ECO:0007669"/>
    <property type="project" value="UniProtKB-UniRule"/>
</dbReference>
<dbReference type="InterPro" id="IPR004088">
    <property type="entry name" value="KH_dom_type_1"/>
</dbReference>
<evidence type="ECO:0000313" key="5">
    <source>
        <dbReference type="EMBL" id="CAK7935799.1"/>
    </source>
</evidence>
<dbReference type="PANTHER" id="PTHR10288">
    <property type="entry name" value="KH DOMAIN CONTAINING RNA BINDING PROTEIN"/>
    <property type="match status" value="1"/>
</dbReference>
<feature type="compositionally biased region" description="Acidic residues" evidence="3">
    <location>
        <begin position="736"/>
        <end position="755"/>
    </location>
</feature>
<evidence type="ECO:0000313" key="6">
    <source>
        <dbReference type="Proteomes" id="UP001162060"/>
    </source>
</evidence>
<dbReference type="Pfam" id="PF00013">
    <property type="entry name" value="KH_1"/>
    <property type="match status" value="4"/>
</dbReference>
<gene>
    <name evidence="5" type="ORF">PM001_LOCUS20949</name>
</gene>
<dbReference type="InterPro" id="IPR004087">
    <property type="entry name" value="KH_dom"/>
</dbReference>
<feature type="compositionally biased region" description="Low complexity" evidence="3">
    <location>
        <begin position="805"/>
        <end position="816"/>
    </location>
</feature>
<comment type="caution">
    <text evidence="5">The sequence shown here is derived from an EMBL/GenBank/DDBJ whole genome shotgun (WGS) entry which is preliminary data.</text>
</comment>
<name>A0AAV1UMF8_9STRA</name>
<organism evidence="5 6">
    <name type="scientific">Peronospora matthiolae</name>
    <dbReference type="NCBI Taxonomy" id="2874970"/>
    <lineage>
        <taxon>Eukaryota</taxon>
        <taxon>Sar</taxon>
        <taxon>Stramenopiles</taxon>
        <taxon>Oomycota</taxon>
        <taxon>Peronosporomycetes</taxon>
        <taxon>Peronosporales</taxon>
        <taxon>Peronosporaceae</taxon>
        <taxon>Peronospora</taxon>
    </lineage>
</organism>
<feature type="region of interest" description="Disordered" evidence="3">
    <location>
        <begin position="93"/>
        <end position="113"/>
    </location>
</feature>
<feature type="compositionally biased region" description="Basic and acidic residues" evidence="3">
    <location>
        <begin position="725"/>
        <end position="735"/>
    </location>
</feature>
<evidence type="ECO:0000256" key="2">
    <source>
        <dbReference type="PROSITE-ProRule" id="PRU00117"/>
    </source>
</evidence>
<keyword evidence="2" id="KW-0694">RNA-binding</keyword>
<dbReference type="EMBL" id="CAKLBY020000222">
    <property type="protein sequence ID" value="CAK7935799.1"/>
    <property type="molecule type" value="Genomic_DNA"/>
</dbReference>
<dbReference type="SMART" id="SM00322">
    <property type="entry name" value="KH"/>
    <property type="match status" value="4"/>
</dbReference>